<protein>
    <submittedName>
        <fullName evidence="2">Uncharacterized protein</fullName>
    </submittedName>
</protein>
<dbReference type="EMBL" id="ML210236">
    <property type="protein sequence ID" value="TFK22619.1"/>
    <property type="molecule type" value="Genomic_DNA"/>
</dbReference>
<dbReference type="Proteomes" id="UP000307440">
    <property type="component" value="Unassembled WGS sequence"/>
</dbReference>
<reference evidence="2 3" key="1">
    <citation type="journal article" date="2019" name="Nat. Ecol. Evol.">
        <title>Megaphylogeny resolves global patterns of mushroom evolution.</title>
        <authorList>
            <person name="Varga T."/>
            <person name="Krizsan K."/>
            <person name="Foldi C."/>
            <person name="Dima B."/>
            <person name="Sanchez-Garcia M."/>
            <person name="Sanchez-Ramirez S."/>
            <person name="Szollosi G.J."/>
            <person name="Szarkandi J.G."/>
            <person name="Papp V."/>
            <person name="Albert L."/>
            <person name="Andreopoulos W."/>
            <person name="Angelini C."/>
            <person name="Antonin V."/>
            <person name="Barry K.W."/>
            <person name="Bougher N.L."/>
            <person name="Buchanan P."/>
            <person name="Buyck B."/>
            <person name="Bense V."/>
            <person name="Catcheside P."/>
            <person name="Chovatia M."/>
            <person name="Cooper J."/>
            <person name="Damon W."/>
            <person name="Desjardin D."/>
            <person name="Finy P."/>
            <person name="Geml J."/>
            <person name="Haridas S."/>
            <person name="Hughes K."/>
            <person name="Justo A."/>
            <person name="Karasinski D."/>
            <person name="Kautmanova I."/>
            <person name="Kiss B."/>
            <person name="Kocsube S."/>
            <person name="Kotiranta H."/>
            <person name="LaButti K.M."/>
            <person name="Lechner B.E."/>
            <person name="Liimatainen K."/>
            <person name="Lipzen A."/>
            <person name="Lukacs Z."/>
            <person name="Mihaltcheva S."/>
            <person name="Morgado L.N."/>
            <person name="Niskanen T."/>
            <person name="Noordeloos M.E."/>
            <person name="Ohm R.A."/>
            <person name="Ortiz-Santana B."/>
            <person name="Ovrebo C."/>
            <person name="Racz N."/>
            <person name="Riley R."/>
            <person name="Savchenko A."/>
            <person name="Shiryaev A."/>
            <person name="Soop K."/>
            <person name="Spirin V."/>
            <person name="Szebenyi C."/>
            <person name="Tomsovsky M."/>
            <person name="Tulloss R.E."/>
            <person name="Uehling J."/>
            <person name="Grigoriev I.V."/>
            <person name="Vagvolgyi C."/>
            <person name="Papp T."/>
            <person name="Martin F.M."/>
            <person name="Miettinen O."/>
            <person name="Hibbett D.S."/>
            <person name="Nagy L.G."/>
        </authorList>
    </citation>
    <scope>NUCLEOTIDE SEQUENCE [LARGE SCALE GENOMIC DNA]</scope>
    <source>
        <strain evidence="2 3">CBS 121175</strain>
    </source>
</reference>
<gene>
    <name evidence="2" type="ORF">FA15DRAFT_511190</name>
</gene>
<evidence type="ECO:0000313" key="2">
    <source>
        <dbReference type="EMBL" id="TFK22619.1"/>
    </source>
</evidence>
<keyword evidence="3" id="KW-1185">Reference proteome</keyword>
<sequence>MVMTESMHSAVHTSVLRPPAMYGTRRSTPFGVCDSSNRPLSFCVVLTKALYRPFSFLLFNSPFSIPQPPPTSKRHSVVHVTCGADGLGMPWASRGRDKNNNRNSNSNNNSNNNKDNSNKNSNSDITAMIRISPFAPSYQHVVESCRESESFACAVLRTIGPYFADRSGFHGRCKLVLGCMVTFEFCTERSGMGLALGFFEGGNCST</sequence>
<accession>A0A5C3KQ25</accession>
<feature type="compositionally biased region" description="Low complexity" evidence="1">
    <location>
        <begin position="101"/>
        <end position="122"/>
    </location>
</feature>
<feature type="region of interest" description="Disordered" evidence="1">
    <location>
        <begin position="89"/>
        <end position="122"/>
    </location>
</feature>
<dbReference type="AlphaFoldDB" id="A0A5C3KQ25"/>
<name>A0A5C3KQ25_COPMA</name>
<proteinExistence type="predicted"/>
<organism evidence="2 3">
    <name type="scientific">Coprinopsis marcescibilis</name>
    <name type="common">Agaric fungus</name>
    <name type="synonym">Psathyrella marcescibilis</name>
    <dbReference type="NCBI Taxonomy" id="230819"/>
    <lineage>
        <taxon>Eukaryota</taxon>
        <taxon>Fungi</taxon>
        <taxon>Dikarya</taxon>
        <taxon>Basidiomycota</taxon>
        <taxon>Agaricomycotina</taxon>
        <taxon>Agaricomycetes</taxon>
        <taxon>Agaricomycetidae</taxon>
        <taxon>Agaricales</taxon>
        <taxon>Agaricineae</taxon>
        <taxon>Psathyrellaceae</taxon>
        <taxon>Coprinopsis</taxon>
    </lineage>
</organism>
<evidence type="ECO:0000313" key="3">
    <source>
        <dbReference type="Proteomes" id="UP000307440"/>
    </source>
</evidence>
<evidence type="ECO:0000256" key="1">
    <source>
        <dbReference type="SAM" id="MobiDB-lite"/>
    </source>
</evidence>